<accession>E4NCE9</accession>
<keyword evidence="1" id="KW-0812">Transmembrane</keyword>
<dbReference type="AlphaFoldDB" id="E4NCE9"/>
<dbReference type="EMBL" id="AP010968">
    <property type="protein sequence ID" value="BAJ28880.1"/>
    <property type="molecule type" value="Genomic_DNA"/>
</dbReference>
<protein>
    <submittedName>
        <fullName evidence="2">Uncharacterized protein</fullName>
    </submittedName>
</protein>
<evidence type="ECO:0000256" key="1">
    <source>
        <dbReference type="SAM" id="Phobius"/>
    </source>
</evidence>
<dbReference type="HOGENOM" id="CLU_126027_0_0_11"/>
<reference evidence="2 3" key="1">
    <citation type="journal article" date="2010" name="DNA Res.">
        <title>Genome sequence of Kitasatospora setae NBRC 14216T: an evolutionary snapshot of the family Streptomycetaceae.</title>
        <authorList>
            <person name="Ichikawa N."/>
            <person name="Oguchi A."/>
            <person name="Ikeda H."/>
            <person name="Ishikawa J."/>
            <person name="Kitani S."/>
            <person name="Watanabe Y."/>
            <person name="Nakamura S."/>
            <person name="Katano Y."/>
            <person name="Kishi E."/>
            <person name="Sasagawa M."/>
            <person name="Ankai A."/>
            <person name="Fukui S."/>
            <person name="Hashimoto Y."/>
            <person name="Kamata S."/>
            <person name="Otoguro M."/>
            <person name="Tanikawa S."/>
            <person name="Nihira T."/>
            <person name="Horinouchi S."/>
            <person name="Ohnishi Y."/>
            <person name="Hayakawa M."/>
            <person name="Kuzuyama T."/>
            <person name="Arisawa A."/>
            <person name="Nomoto F."/>
            <person name="Miura H."/>
            <person name="Takahashi Y."/>
            <person name="Fujita N."/>
        </authorList>
    </citation>
    <scope>NUCLEOTIDE SEQUENCE [LARGE SCALE GENOMIC DNA]</scope>
    <source>
        <strain evidence="3">ATCC 33774 / DSM 43861 / JCM 3304 / KCC A-0304 / NBRC 14216 / KM-6054</strain>
    </source>
</reference>
<keyword evidence="3" id="KW-1185">Reference proteome</keyword>
<name>E4NCE9_KITSK</name>
<dbReference type="KEGG" id="ksk:KSE_30690"/>
<dbReference type="PATRIC" id="fig|452652.3.peg.3079"/>
<gene>
    <name evidence="2" type="ordered locus">KSE_30690</name>
</gene>
<sequence length="157" mass="16280">MTKDDRHRAQPADGPPPFALWREAATAYAAPALTAGAGALIGGNTELLRAAGTSIAGTSAVVALLAGGWLQLSGRRRPTRPGRRALLSLAGAALAAAPALALGCAARRWLPDWTGLPGGPWLDRLPLDLPLSAALAAAIVGWRWRGRFTTHPSKGKR</sequence>
<feature type="transmembrane region" description="Helical" evidence="1">
    <location>
        <begin position="85"/>
        <end position="109"/>
    </location>
</feature>
<evidence type="ECO:0000313" key="2">
    <source>
        <dbReference type="EMBL" id="BAJ28880.1"/>
    </source>
</evidence>
<evidence type="ECO:0000313" key="3">
    <source>
        <dbReference type="Proteomes" id="UP000007076"/>
    </source>
</evidence>
<proteinExistence type="predicted"/>
<dbReference type="eggNOG" id="ENOG5033XXA">
    <property type="taxonomic scope" value="Bacteria"/>
</dbReference>
<keyword evidence="1" id="KW-1133">Transmembrane helix</keyword>
<dbReference type="STRING" id="452652.KSE_30690"/>
<dbReference type="RefSeq" id="WP_014136192.1">
    <property type="nucleotide sequence ID" value="NC_016109.1"/>
</dbReference>
<keyword evidence="1" id="KW-0472">Membrane</keyword>
<feature type="transmembrane region" description="Helical" evidence="1">
    <location>
        <begin position="129"/>
        <end position="146"/>
    </location>
</feature>
<dbReference type="Proteomes" id="UP000007076">
    <property type="component" value="Chromosome"/>
</dbReference>
<organism evidence="2 3">
    <name type="scientific">Kitasatospora setae (strain ATCC 33774 / DSM 43861 / JCM 3304 / KCC A-0304 / NBRC 14216 / KM-6054)</name>
    <name type="common">Streptomyces setae</name>
    <dbReference type="NCBI Taxonomy" id="452652"/>
    <lineage>
        <taxon>Bacteria</taxon>
        <taxon>Bacillati</taxon>
        <taxon>Actinomycetota</taxon>
        <taxon>Actinomycetes</taxon>
        <taxon>Kitasatosporales</taxon>
        <taxon>Streptomycetaceae</taxon>
        <taxon>Kitasatospora</taxon>
    </lineage>
</organism>
<feature type="transmembrane region" description="Helical" evidence="1">
    <location>
        <begin position="50"/>
        <end position="73"/>
    </location>
</feature>